<gene>
    <name evidence="2" type="ORF">CHLRE_03g200900v5</name>
</gene>
<dbReference type="ExpressionAtlas" id="A0A2K3DZE1">
    <property type="expression patterns" value="baseline"/>
</dbReference>
<feature type="region of interest" description="Disordered" evidence="1">
    <location>
        <begin position="424"/>
        <end position="480"/>
    </location>
</feature>
<reference evidence="2 3" key="1">
    <citation type="journal article" date="2007" name="Science">
        <title>The Chlamydomonas genome reveals the evolution of key animal and plant functions.</title>
        <authorList>
            <person name="Merchant S.S."/>
            <person name="Prochnik S.E."/>
            <person name="Vallon O."/>
            <person name="Harris E.H."/>
            <person name="Karpowicz S.J."/>
            <person name="Witman G.B."/>
            <person name="Terry A."/>
            <person name="Salamov A."/>
            <person name="Fritz-Laylin L.K."/>
            <person name="Marechal-Drouard L."/>
            <person name="Marshall W.F."/>
            <person name="Qu L.H."/>
            <person name="Nelson D.R."/>
            <person name="Sanderfoot A.A."/>
            <person name="Spalding M.H."/>
            <person name="Kapitonov V.V."/>
            <person name="Ren Q."/>
            <person name="Ferris P."/>
            <person name="Lindquist E."/>
            <person name="Shapiro H."/>
            <person name="Lucas S.M."/>
            <person name="Grimwood J."/>
            <person name="Schmutz J."/>
            <person name="Cardol P."/>
            <person name="Cerutti H."/>
            <person name="Chanfreau G."/>
            <person name="Chen C.L."/>
            <person name="Cognat V."/>
            <person name="Croft M.T."/>
            <person name="Dent R."/>
            <person name="Dutcher S."/>
            <person name="Fernandez E."/>
            <person name="Fukuzawa H."/>
            <person name="Gonzalez-Ballester D."/>
            <person name="Gonzalez-Halphen D."/>
            <person name="Hallmann A."/>
            <person name="Hanikenne M."/>
            <person name="Hippler M."/>
            <person name="Inwood W."/>
            <person name="Jabbari K."/>
            <person name="Kalanon M."/>
            <person name="Kuras R."/>
            <person name="Lefebvre P.A."/>
            <person name="Lemaire S.D."/>
            <person name="Lobanov A.V."/>
            <person name="Lohr M."/>
            <person name="Manuell A."/>
            <person name="Meier I."/>
            <person name="Mets L."/>
            <person name="Mittag M."/>
            <person name="Mittelmeier T."/>
            <person name="Moroney J.V."/>
            <person name="Moseley J."/>
            <person name="Napoli C."/>
            <person name="Nedelcu A.M."/>
            <person name="Niyogi K."/>
            <person name="Novoselov S.V."/>
            <person name="Paulsen I.T."/>
            <person name="Pazour G."/>
            <person name="Purton S."/>
            <person name="Ral J.P."/>
            <person name="Riano-Pachon D.M."/>
            <person name="Riekhof W."/>
            <person name="Rymarquis L."/>
            <person name="Schroda M."/>
            <person name="Stern D."/>
            <person name="Umen J."/>
            <person name="Willows R."/>
            <person name="Wilson N."/>
            <person name="Zimmer S.L."/>
            <person name="Allmer J."/>
            <person name="Balk J."/>
            <person name="Bisova K."/>
            <person name="Chen C.J."/>
            <person name="Elias M."/>
            <person name="Gendler K."/>
            <person name="Hauser C."/>
            <person name="Lamb M.R."/>
            <person name="Ledford H."/>
            <person name="Long J.C."/>
            <person name="Minagawa J."/>
            <person name="Page M.D."/>
            <person name="Pan J."/>
            <person name="Pootakham W."/>
            <person name="Roje S."/>
            <person name="Rose A."/>
            <person name="Stahlberg E."/>
            <person name="Terauchi A.M."/>
            <person name="Yang P."/>
            <person name="Ball S."/>
            <person name="Bowler C."/>
            <person name="Dieckmann C.L."/>
            <person name="Gladyshev V.N."/>
            <person name="Green P."/>
            <person name="Jorgensen R."/>
            <person name="Mayfield S."/>
            <person name="Mueller-Roeber B."/>
            <person name="Rajamani S."/>
            <person name="Sayre R.T."/>
            <person name="Brokstein P."/>
            <person name="Dubchak I."/>
            <person name="Goodstein D."/>
            <person name="Hornick L."/>
            <person name="Huang Y.W."/>
            <person name="Jhaveri J."/>
            <person name="Luo Y."/>
            <person name="Martinez D."/>
            <person name="Ngau W.C."/>
            <person name="Otillar B."/>
            <person name="Poliakov A."/>
            <person name="Porter A."/>
            <person name="Szajkowski L."/>
            <person name="Werner G."/>
            <person name="Zhou K."/>
            <person name="Grigoriev I.V."/>
            <person name="Rokhsar D.S."/>
            <person name="Grossman A.R."/>
        </authorList>
    </citation>
    <scope>NUCLEOTIDE SEQUENCE [LARGE SCALE GENOMIC DNA]</scope>
    <source>
        <strain evidence="3">CC-503</strain>
    </source>
</reference>
<dbReference type="Gramene" id="PNW85895">
    <property type="protein sequence ID" value="PNW85895"/>
    <property type="gene ID" value="CHLRE_03g200900v5"/>
</dbReference>
<dbReference type="AlphaFoldDB" id="A0A2K3DZE1"/>
<organism evidence="2 3">
    <name type="scientific">Chlamydomonas reinhardtii</name>
    <name type="common">Chlamydomonas smithii</name>
    <dbReference type="NCBI Taxonomy" id="3055"/>
    <lineage>
        <taxon>Eukaryota</taxon>
        <taxon>Viridiplantae</taxon>
        <taxon>Chlorophyta</taxon>
        <taxon>core chlorophytes</taxon>
        <taxon>Chlorophyceae</taxon>
        <taxon>CS clade</taxon>
        <taxon>Chlamydomonadales</taxon>
        <taxon>Chlamydomonadaceae</taxon>
        <taxon>Chlamydomonas</taxon>
    </lineage>
</organism>
<dbReference type="Proteomes" id="UP000006906">
    <property type="component" value="Chromosome 3"/>
</dbReference>
<dbReference type="OMA" id="MAYNTVE"/>
<protein>
    <submittedName>
        <fullName evidence="2">Uncharacterized protein</fullName>
    </submittedName>
</protein>
<feature type="region of interest" description="Disordered" evidence="1">
    <location>
        <begin position="766"/>
        <end position="951"/>
    </location>
</feature>
<feature type="compositionally biased region" description="Polar residues" evidence="1">
    <location>
        <begin position="991"/>
        <end position="1002"/>
    </location>
</feature>
<sequence>MGKASAKSQARRPVNYWSKFNDWWRAVLDETGRRPEAAAINKWYEENAADTWAPHEMPTVLETRVHAKCLRSVDEVRNYFRAYRAQRRADAVHGRDNGRDCGDDGDPDVPAPRGGSRRPGPTSKNGTHKSGVNKLVASSGRSSRSLGGRAGSGQYGTEDYATGTDSTWQQQHSLDQTNMTHVTGSYEQQGGHLSLQHPPLLLPSQQHKVRIHIRPPSADSGSAGVSSEAFTGPMGLLRHPPLQQHLQHQQHNYHQQHQHMRNTAPLQHSPPDQGGVDGKEGRPDVQAGDMAYNTVEAPCSSVSTASLDDLLRLHDENDMALQDDAAYCAAMGLQHQQQRAGPQAHGGAANAIGSAANASGAPPAGSRGGSGGPEGINLKQIMQQRHAAPTLPGLTDNVPRPGMHPNPQLQNHQAYPMLHSSQAHYAQHHQYHQPHQQQQPQHHQQQQPHQGQQQRQAQQQAPPQQRAPASIGDLGSIWDELDGTTEPTIYTQLTLLPRTNIKTEAQQDPSNQQEQAGAGFEARQHQQVPQNQHQHRHHQQQQPMQPMHMQQMQQHGDKPGRVLWSPLLSARPMPMAPQPPQPYAQNAGMMQHAGGMQGAQPGLPQKQMQQNAQQPPALPPFPSGWGLPPLEQQGRISLNGSAATPMDGVSCQQDAAGWTHDAAPPLPEGLLLGSAAGNFSNGLSALQLKPEPQEHSKQSNLGPVGRSGCSIVAGLSPEPQAMAGSAPLGHVEPPMSQPSQPASAAAVHSLWASEQGCDTEMVTSAVPAPQAPHNTPTWYTPHMQQQLPSQHHDAALQQRLQQLQSAGSSGSAAPSPVPTPTGPPSVSGPGAGQPAHSPSLPAAQQLQQPQHFPVAPVPPLPPLPPFPPRYQPQQPPQQSAGPTPQPSQPLVQHHRSSSSNSGMMTPAWASQPLAHVPRPPSTSSTCSWQSVPSAPASVQQPLPVPPSVPSSTALGPFNMGAARVNSWSGTQEASHGNGSGSLSRPFDIPGMSQQLQHPTALSQAQQQQQVQQQTFQSASGARPGCASTGFAQQNPAACMQQQAPAAPVTNSPARVRRHSQPGPDEHSRLAYLQMQRHSMQEMLEAQQQQSQQQLPQAPPTMLPPSNSLPCVLPDIRTSMADAKANSQAHGSCSSDGQTPAMGRHVVTTGNGMRPPLMRTLSAPPSETPGANAGTSGPFGDAAPAVQGQGGSGSGMALPGVTPRNQMLQAAGAGGGFGTPGLGITSPAGWGDSALAELEGDSAWLRNMLAPDSMAASLWG</sequence>
<feature type="compositionally biased region" description="Low complexity" evidence="1">
    <location>
        <begin position="111"/>
        <end position="121"/>
    </location>
</feature>
<feature type="compositionally biased region" description="Basic and acidic residues" evidence="1">
    <location>
        <begin position="88"/>
        <end position="102"/>
    </location>
</feature>
<feature type="compositionally biased region" description="Low complexity" evidence="1">
    <location>
        <begin position="733"/>
        <end position="746"/>
    </location>
</feature>
<dbReference type="InParanoid" id="A0A2K3DZE1"/>
<proteinExistence type="predicted"/>
<dbReference type="GeneID" id="5718928"/>
<feature type="region of interest" description="Disordered" evidence="1">
    <location>
        <begin position="1160"/>
        <end position="1198"/>
    </location>
</feature>
<feature type="region of interest" description="Disordered" evidence="1">
    <location>
        <begin position="338"/>
        <end position="376"/>
    </location>
</feature>
<dbReference type="RefSeq" id="XP_042926570.1">
    <property type="nucleotide sequence ID" value="XM_043061351.1"/>
</dbReference>
<accession>A0A2K3DZE1</accession>
<feature type="compositionally biased region" description="Polar residues" evidence="1">
    <location>
        <begin position="505"/>
        <end position="515"/>
    </location>
</feature>
<feature type="region of interest" description="Disordered" evidence="1">
    <location>
        <begin position="88"/>
        <end position="169"/>
    </location>
</feature>
<feature type="compositionally biased region" description="Low complexity" evidence="1">
    <location>
        <begin position="540"/>
        <end position="550"/>
    </location>
</feature>
<feature type="region of interest" description="Disordered" evidence="1">
    <location>
        <begin position="245"/>
        <end position="282"/>
    </location>
</feature>
<feature type="compositionally biased region" description="Polar residues" evidence="1">
    <location>
        <begin position="772"/>
        <end position="789"/>
    </location>
</feature>
<feature type="compositionally biased region" description="Low complexity" evidence="1">
    <location>
        <begin position="795"/>
        <end position="814"/>
    </location>
</feature>
<feature type="region of interest" description="Disordered" evidence="1">
    <location>
        <begin position="1080"/>
        <end position="1112"/>
    </location>
</feature>
<feature type="compositionally biased region" description="Low complexity" evidence="1">
    <location>
        <begin position="583"/>
        <end position="603"/>
    </location>
</feature>
<dbReference type="EMBL" id="CM008964">
    <property type="protein sequence ID" value="PNW85895.1"/>
    <property type="molecule type" value="Genomic_DNA"/>
</dbReference>
<feature type="compositionally biased region" description="Polar residues" evidence="1">
    <location>
        <begin position="921"/>
        <end position="932"/>
    </location>
</feature>
<feature type="compositionally biased region" description="Low complexity" evidence="1">
    <location>
        <begin position="1031"/>
        <end position="1047"/>
    </location>
</feature>
<feature type="region of interest" description="Disordered" evidence="1">
    <location>
        <begin position="505"/>
        <end position="550"/>
    </location>
</feature>
<name>A0A2K3DZE1_CHLRE</name>
<dbReference type="KEGG" id="cre:CHLRE_03g200900v5"/>
<keyword evidence="3" id="KW-1185">Reference proteome</keyword>
<feature type="compositionally biased region" description="Low complexity" evidence="1">
    <location>
        <begin position="345"/>
        <end position="365"/>
    </location>
</feature>
<dbReference type="OrthoDB" id="546096at2759"/>
<feature type="compositionally biased region" description="Pro residues" evidence="1">
    <location>
        <begin position="855"/>
        <end position="875"/>
    </location>
</feature>
<feature type="compositionally biased region" description="Low complexity" evidence="1">
    <location>
        <begin position="1003"/>
        <end position="1016"/>
    </location>
</feature>
<feature type="region of interest" description="Disordered" evidence="1">
    <location>
        <begin position="966"/>
        <end position="1065"/>
    </location>
</feature>
<feature type="compositionally biased region" description="Low complexity" evidence="1">
    <location>
        <begin position="824"/>
        <end position="854"/>
    </location>
</feature>
<feature type="compositionally biased region" description="Low complexity" evidence="1">
    <location>
        <begin position="433"/>
        <end position="469"/>
    </location>
</feature>
<feature type="region of interest" description="Disordered" evidence="1">
    <location>
        <begin position="571"/>
        <end position="603"/>
    </location>
</feature>
<feature type="compositionally biased region" description="Polar residues" evidence="1">
    <location>
        <begin position="966"/>
        <end position="982"/>
    </location>
</feature>
<evidence type="ECO:0000313" key="3">
    <source>
        <dbReference type="Proteomes" id="UP000006906"/>
    </source>
</evidence>
<feature type="compositionally biased region" description="Low complexity" evidence="1">
    <location>
        <begin position="1080"/>
        <end position="1095"/>
    </location>
</feature>
<feature type="region of interest" description="Disordered" evidence="1">
    <location>
        <begin position="690"/>
        <end position="750"/>
    </location>
</feature>
<feature type="region of interest" description="Disordered" evidence="1">
    <location>
        <begin position="390"/>
        <end position="411"/>
    </location>
</feature>
<evidence type="ECO:0000313" key="2">
    <source>
        <dbReference type="EMBL" id="PNW85895.1"/>
    </source>
</evidence>
<evidence type="ECO:0000256" key="1">
    <source>
        <dbReference type="SAM" id="MobiDB-lite"/>
    </source>
</evidence>
<feature type="compositionally biased region" description="Low complexity" evidence="1">
    <location>
        <begin position="137"/>
        <end position="147"/>
    </location>
</feature>